<comment type="caution">
    <text evidence="2">The sequence shown here is derived from an EMBL/GenBank/DDBJ whole genome shotgun (WGS) entry which is preliminary data.</text>
</comment>
<dbReference type="AlphaFoldDB" id="A0AAD7S944"/>
<accession>A0AAD7S944</accession>
<feature type="region of interest" description="Disordered" evidence="1">
    <location>
        <begin position="24"/>
        <end position="50"/>
    </location>
</feature>
<proteinExistence type="predicted"/>
<organism evidence="2 3">
    <name type="scientific">Aldrovandia affinis</name>
    <dbReference type="NCBI Taxonomy" id="143900"/>
    <lineage>
        <taxon>Eukaryota</taxon>
        <taxon>Metazoa</taxon>
        <taxon>Chordata</taxon>
        <taxon>Craniata</taxon>
        <taxon>Vertebrata</taxon>
        <taxon>Euteleostomi</taxon>
        <taxon>Actinopterygii</taxon>
        <taxon>Neopterygii</taxon>
        <taxon>Teleostei</taxon>
        <taxon>Notacanthiformes</taxon>
        <taxon>Halosauridae</taxon>
        <taxon>Aldrovandia</taxon>
    </lineage>
</organism>
<evidence type="ECO:0000256" key="1">
    <source>
        <dbReference type="SAM" id="MobiDB-lite"/>
    </source>
</evidence>
<dbReference type="EMBL" id="JAINUG010000094">
    <property type="protein sequence ID" value="KAJ8397972.1"/>
    <property type="molecule type" value="Genomic_DNA"/>
</dbReference>
<keyword evidence="3" id="KW-1185">Reference proteome</keyword>
<sequence>MLDAFLPGRRLRPGPDPAVIRVTVEPDTWTGPKPSHEHQGQPRRRPGRGTVERSRIFSAFPAQAAHLLKDGGEEVALRHLERSSSRLFTACVASTLAQVTPHR</sequence>
<evidence type="ECO:0000313" key="3">
    <source>
        <dbReference type="Proteomes" id="UP001221898"/>
    </source>
</evidence>
<protein>
    <submittedName>
        <fullName evidence="2">Uncharacterized protein</fullName>
    </submittedName>
</protein>
<gene>
    <name evidence="2" type="ORF">AAFF_G00433190</name>
</gene>
<evidence type="ECO:0000313" key="2">
    <source>
        <dbReference type="EMBL" id="KAJ8397972.1"/>
    </source>
</evidence>
<reference evidence="2" key="1">
    <citation type="journal article" date="2023" name="Science">
        <title>Genome structures resolve the early diversification of teleost fishes.</title>
        <authorList>
            <person name="Parey E."/>
            <person name="Louis A."/>
            <person name="Montfort J."/>
            <person name="Bouchez O."/>
            <person name="Roques C."/>
            <person name="Iampietro C."/>
            <person name="Lluch J."/>
            <person name="Castinel A."/>
            <person name="Donnadieu C."/>
            <person name="Desvignes T."/>
            <person name="Floi Bucao C."/>
            <person name="Jouanno E."/>
            <person name="Wen M."/>
            <person name="Mejri S."/>
            <person name="Dirks R."/>
            <person name="Jansen H."/>
            <person name="Henkel C."/>
            <person name="Chen W.J."/>
            <person name="Zahm M."/>
            <person name="Cabau C."/>
            <person name="Klopp C."/>
            <person name="Thompson A.W."/>
            <person name="Robinson-Rechavi M."/>
            <person name="Braasch I."/>
            <person name="Lecointre G."/>
            <person name="Bobe J."/>
            <person name="Postlethwait J.H."/>
            <person name="Berthelot C."/>
            <person name="Roest Crollius H."/>
            <person name="Guiguen Y."/>
        </authorList>
    </citation>
    <scope>NUCLEOTIDE SEQUENCE</scope>
    <source>
        <strain evidence="2">NC1722</strain>
    </source>
</reference>
<name>A0AAD7S944_9TELE</name>
<dbReference type="Proteomes" id="UP001221898">
    <property type="component" value="Unassembled WGS sequence"/>
</dbReference>